<dbReference type="AlphaFoldDB" id="F7BKB2"/>
<dbReference type="EMBL" id="EAAA01002010">
    <property type="status" value="NOT_ANNOTATED_CDS"/>
    <property type="molecule type" value="Genomic_DNA"/>
</dbReference>
<reference evidence="3" key="2">
    <citation type="journal article" date="2008" name="Genome Biol.">
        <title>Improved genome assembly and evidence-based global gene model set for the chordate Ciona intestinalis: new insight into intron and operon populations.</title>
        <authorList>
            <person name="Satou Y."/>
            <person name="Mineta K."/>
            <person name="Ogasawara M."/>
            <person name="Sasakura Y."/>
            <person name="Shoguchi E."/>
            <person name="Ueno K."/>
            <person name="Yamada L."/>
            <person name="Matsumoto J."/>
            <person name="Wasserscheid J."/>
            <person name="Dewar K."/>
            <person name="Wiley G.B."/>
            <person name="Macmil S.L."/>
            <person name="Roe B.A."/>
            <person name="Zeller R.W."/>
            <person name="Hastings K.E."/>
            <person name="Lemaire P."/>
            <person name="Lindquist E."/>
            <person name="Endo T."/>
            <person name="Hotta K."/>
            <person name="Inaba K."/>
        </authorList>
    </citation>
    <scope>NUCLEOTIDE SEQUENCE [LARGE SCALE GENOMIC DNA]</scope>
    <source>
        <strain evidence="3">wild type</strain>
    </source>
</reference>
<name>F7BKB2_CIOIN</name>
<dbReference type="InterPro" id="IPR050540">
    <property type="entry name" value="F-actin_Monoox_Mical"/>
</dbReference>
<dbReference type="STRING" id="7719.ENSCINP00000024732"/>
<dbReference type="PANTHER" id="PTHR23167">
    <property type="entry name" value="CALPONIN HOMOLOGY DOMAIN-CONTAINING PROTEIN DDB_G0272472-RELATED"/>
    <property type="match status" value="1"/>
</dbReference>
<dbReference type="Proteomes" id="UP000008144">
    <property type="component" value="Chromosome 4"/>
</dbReference>
<feature type="domain" description="C2 NT-type" evidence="2">
    <location>
        <begin position="5"/>
        <end position="157"/>
    </location>
</feature>
<dbReference type="GeneTree" id="ENSGT00940000170931"/>
<dbReference type="OMA" id="WHPSIEN"/>
<sequence>MLRKLKHVGKKACKYRFTAALTQLDVLATKSWQPYKLVVVLARKKKRKSGQAQSWHPSIENPYKGVVKWPSHNQETLEINVTLFKDSHGSDFEPKEWVIVLENETTSGKRKAIATSRVDMAKYVSDVPAAQFDEIQLKPLTTKLKSASLTLSFTCVFISEGMATEADLASMADSTMTEDTIHLGDIDIGNMRDLDDMDFELSSRASSADRTSKHSATNQEFYGIAQQIEMLTHGVDETSEKQNFEDNGRAKSSRTSVSSTSSASGHLSTTGSFSKSAQPTIQPLNEEVGKTDDVNKDQMELPKRNSVIDSASSECSTPPQ</sequence>
<dbReference type="InParanoid" id="F7BKB2"/>
<evidence type="ECO:0000313" key="4">
    <source>
        <dbReference type="Proteomes" id="UP000008144"/>
    </source>
</evidence>
<accession>F7BKB2</accession>
<organism evidence="3 4">
    <name type="scientific">Ciona intestinalis</name>
    <name type="common">Transparent sea squirt</name>
    <name type="synonym">Ascidia intestinalis</name>
    <dbReference type="NCBI Taxonomy" id="7719"/>
    <lineage>
        <taxon>Eukaryota</taxon>
        <taxon>Metazoa</taxon>
        <taxon>Chordata</taxon>
        <taxon>Tunicata</taxon>
        <taxon>Ascidiacea</taxon>
        <taxon>Phlebobranchia</taxon>
        <taxon>Cionidae</taxon>
        <taxon>Ciona</taxon>
    </lineage>
</organism>
<dbReference type="Ensembl" id="ENSCINT00000024978.2">
    <property type="protein sequence ID" value="ENSCINP00000024732.2"/>
    <property type="gene ID" value="ENSCING00000013484.2"/>
</dbReference>
<feature type="compositionally biased region" description="Polar residues" evidence="1">
    <location>
        <begin position="273"/>
        <end position="283"/>
    </location>
</feature>
<evidence type="ECO:0000313" key="3">
    <source>
        <dbReference type="Ensembl" id="ENSCINP00000024732.2"/>
    </source>
</evidence>
<reference evidence="3" key="4">
    <citation type="submission" date="2025-09" db="UniProtKB">
        <authorList>
            <consortium name="Ensembl"/>
        </authorList>
    </citation>
    <scope>IDENTIFICATION</scope>
</reference>
<feature type="compositionally biased region" description="Low complexity" evidence="1">
    <location>
        <begin position="253"/>
        <end position="272"/>
    </location>
</feature>
<dbReference type="PANTHER" id="PTHR23167:SF46">
    <property type="entry name" value="EPS15 HOMOLOGY DOMAIN CONTAINING PROTEIN-BINDING PROTEIN 1, ISOFORM F"/>
    <property type="match status" value="1"/>
</dbReference>
<evidence type="ECO:0000259" key="2">
    <source>
        <dbReference type="PROSITE" id="PS51840"/>
    </source>
</evidence>
<reference evidence="3" key="3">
    <citation type="submission" date="2025-08" db="UniProtKB">
        <authorList>
            <consortium name="Ensembl"/>
        </authorList>
    </citation>
    <scope>IDENTIFICATION</scope>
</reference>
<dbReference type="EMBL" id="EAAA01002011">
    <property type="status" value="NOT_ANNOTATED_CDS"/>
    <property type="molecule type" value="Genomic_DNA"/>
</dbReference>
<dbReference type="HOGENOM" id="CLU_061053_0_0_1"/>
<dbReference type="InterPro" id="IPR019448">
    <property type="entry name" value="NT-C2"/>
</dbReference>
<reference evidence="4" key="1">
    <citation type="journal article" date="2002" name="Science">
        <title>The draft genome of Ciona intestinalis: insights into chordate and vertebrate origins.</title>
        <authorList>
            <person name="Dehal P."/>
            <person name="Satou Y."/>
            <person name="Campbell R.K."/>
            <person name="Chapman J."/>
            <person name="Degnan B."/>
            <person name="De Tomaso A."/>
            <person name="Davidson B."/>
            <person name="Di Gregorio A."/>
            <person name="Gelpke M."/>
            <person name="Goodstein D.M."/>
            <person name="Harafuji N."/>
            <person name="Hastings K.E."/>
            <person name="Ho I."/>
            <person name="Hotta K."/>
            <person name="Huang W."/>
            <person name="Kawashima T."/>
            <person name="Lemaire P."/>
            <person name="Martinez D."/>
            <person name="Meinertzhagen I.A."/>
            <person name="Necula S."/>
            <person name="Nonaka M."/>
            <person name="Putnam N."/>
            <person name="Rash S."/>
            <person name="Saiga H."/>
            <person name="Satake M."/>
            <person name="Terry A."/>
            <person name="Yamada L."/>
            <person name="Wang H.G."/>
            <person name="Awazu S."/>
            <person name="Azumi K."/>
            <person name="Boore J."/>
            <person name="Branno M."/>
            <person name="Chin-Bow S."/>
            <person name="DeSantis R."/>
            <person name="Doyle S."/>
            <person name="Francino P."/>
            <person name="Keys D.N."/>
            <person name="Haga S."/>
            <person name="Hayashi H."/>
            <person name="Hino K."/>
            <person name="Imai K.S."/>
            <person name="Inaba K."/>
            <person name="Kano S."/>
            <person name="Kobayashi K."/>
            <person name="Kobayashi M."/>
            <person name="Lee B.I."/>
            <person name="Makabe K.W."/>
            <person name="Manohar C."/>
            <person name="Matassi G."/>
            <person name="Medina M."/>
            <person name="Mochizuki Y."/>
            <person name="Mount S."/>
            <person name="Morishita T."/>
            <person name="Miura S."/>
            <person name="Nakayama A."/>
            <person name="Nishizaka S."/>
            <person name="Nomoto H."/>
            <person name="Ohta F."/>
            <person name="Oishi K."/>
            <person name="Rigoutsos I."/>
            <person name="Sano M."/>
            <person name="Sasaki A."/>
            <person name="Sasakura Y."/>
            <person name="Shoguchi E."/>
            <person name="Shin-i T."/>
            <person name="Spagnuolo A."/>
            <person name="Stainier D."/>
            <person name="Suzuki M.M."/>
            <person name="Tassy O."/>
            <person name="Takatori N."/>
            <person name="Tokuoka M."/>
            <person name="Yagi K."/>
            <person name="Yoshizaki F."/>
            <person name="Wada S."/>
            <person name="Zhang C."/>
            <person name="Hyatt P.D."/>
            <person name="Larimer F."/>
            <person name="Detter C."/>
            <person name="Doggett N."/>
            <person name="Glavina T."/>
            <person name="Hawkins T."/>
            <person name="Richardson P."/>
            <person name="Lucas S."/>
            <person name="Kohara Y."/>
            <person name="Levine M."/>
            <person name="Satoh N."/>
            <person name="Rokhsar D.S."/>
        </authorList>
    </citation>
    <scope>NUCLEOTIDE SEQUENCE [LARGE SCALE GENOMIC DNA]</scope>
</reference>
<feature type="region of interest" description="Disordered" evidence="1">
    <location>
        <begin position="239"/>
        <end position="320"/>
    </location>
</feature>
<keyword evidence="4" id="KW-1185">Reference proteome</keyword>
<dbReference type="Pfam" id="PF10358">
    <property type="entry name" value="NT-C2"/>
    <property type="match status" value="1"/>
</dbReference>
<protein>
    <recommendedName>
        <fullName evidence="2">C2 NT-type domain-containing protein</fullName>
    </recommendedName>
</protein>
<dbReference type="PROSITE" id="PS51840">
    <property type="entry name" value="C2_NT"/>
    <property type="match status" value="1"/>
</dbReference>
<feature type="compositionally biased region" description="Polar residues" evidence="1">
    <location>
        <begin position="307"/>
        <end position="320"/>
    </location>
</feature>
<proteinExistence type="predicted"/>
<feature type="compositionally biased region" description="Basic and acidic residues" evidence="1">
    <location>
        <begin position="239"/>
        <end position="249"/>
    </location>
</feature>
<feature type="compositionally biased region" description="Basic and acidic residues" evidence="1">
    <location>
        <begin position="287"/>
        <end position="303"/>
    </location>
</feature>
<evidence type="ECO:0000256" key="1">
    <source>
        <dbReference type="SAM" id="MobiDB-lite"/>
    </source>
</evidence>